<protein>
    <submittedName>
        <fullName evidence="1">YheC/D-like protein</fullName>
    </submittedName>
</protein>
<dbReference type="Pfam" id="PF14398">
    <property type="entry name" value="ATPgrasp_YheCD"/>
    <property type="match status" value="1"/>
</dbReference>
<evidence type="ECO:0000313" key="1">
    <source>
        <dbReference type="EMBL" id="PTM59567.1"/>
    </source>
</evidence>
<dbReference type="AlphaFoldDB" id="A0A2T4ZCE7"/>
<organism evidence="1 2">
    <name type="scientific">Desmospora activa DSM 45169</name>
    <dbReference type="NCBI Taxonomy" id="1121389"/>
    <lineage>
        <taxon>Bacteria</taxon>
        <taxon>Bacillati</taxon>
        <taxon>Bacillota</taxon>
        <taxon>Bacilli</taxon>
        <taxon>Bacillales</taxon>
        <taxon>Thermoactinomycetaceae</taxon>
        <taxon>Desmospora</taxon>
    </lineage>
</organism>
<dbReference type="Gene3D" id="3.30.470.20">
    <property type="entry name" value="ATP-grasp fold, B domain"/>
    <property type="match status" value="1"/>
</dbReference>
<reference evidence="1 2" key="1">
    <citation type="submission" date="2018-04" db="EMBL/GenBank/DDBJ databases">
        <title>Genomic Encyclopedia of Archaeal and Bacterial Type Strains, Phase II (KMG-II): from individual species to whole genera.</title>
        <authorList>
            <person name="Goeker M."/>
        </authorList>
    </citation>
    <scope>NUCLEOTIDE SEQUENCE [LARGE SCALE GENOMIC DNA]</scope>
    <source>
        <strain evidence="1 2">DSM 45169</strain>
    </source>
</reference>
<dbReference type="SUPFAM" id="SSF56059">
    <property type="entry name" value="Glutathione synthetase ATP-binding domain-like"/>
    <property type="match status" value="1"/>
</dbReference>
<proteinExistence type="predicted"/>
<evidence type="ECO:0000313" key="2">
    <source>
        <dbReference type="Proteomes" id="UP000241639"/>
    </source>
</evidence>
<dbReference type="InterPro" id="IPR026838">
    <property type="entry name" value="YheC/D"/>
</dbReference>
<dbReference type="Proteomes" id="UP000241639">
    <property type="component" value="Unassembled WGS sequence"/>
</dbReference>
<dbReference type="RefSeq" id="WP_170105380.1">
    <property type="nucleotide sequence ID" value="NZ_PZZP01000001.1"/>
</dbReference>
<comment type="caution">
    <text evidence="1">The sequence shown here is derived from an EMBL/GenBank/DDBJ whole genome shotgun (WGS) entry which is preliminary data.</text>
</comment>
<keyword evidence="2" id="KW-1185">Reference proteome</keyword>
<name>A0A2T4ZCE7_9BACL</name>
<sequence length="259" mass="29904">MGVKQPVVQDKLRMAKLLKKNSLTKASHPKTVSYNRENLQEMTKKFSMLYLKPINGCQSKNIIRITSNPQSGFTAITGKRKQILPTEEELYQQLNHWIKQKKYIIQQGIHSITPSGDPFDIRAHVLKVAKKWIVCGVAGRIAPPEGIVTSYRHGGTSTRLNHLFETLKYDQKSDQKVRKKIKKLVLTIAKVVNDRYPAKKEFAIDLGLDQDKNIWIYEVNYMKPAINTFRKADPKIYRRILKLRKRAIKYNTKTKAKSA</sequence>
<gene>
    <name evidence="1" type="ORF">C8J48_2192</name>
</gene>
<accession>A0A2T4ZCE7</accession>
<dbReference type="EMBL" id="PZZP01000001">
    <property type="protein sequence ID" value="PTM59567.1"/>
    <property type="molecule type" value="Genomic_DNA"/>
</dbReference>